<proteinExistence type="predicted"/>
<name>A0A935UI48_9PROT</name>
<protein>
    <submittedName>
        <fullName evidence="1">Uncharacterized protein</fullName>
    </submittedName>
</protein>
<gene>
    <name evidence="1" type="ORF">IPJ27_17535</name>
</gene>
<evidence type="ECO:0000313" key="2">
    <source>
        <dbReference type="Proteomes" id="UP000697998"/>
    </source>
</evidence>
<accession>A0A935UI48</accession>
<sequence>MLGFAVPVEDINAHAHYRPVLAIYGRAPVAEGGPLPCFGGAGTGGVEGVHFVTSRQGYRPYAVVKVEVAALPEPYAPYTELMKEVKVGFGRTMSHLPAVFGVSRQTLYNWPVGEIPKNSIKASSCNWLPPRA</sequence>
<organism evidence="1 2">
    <name type="scientific">Candidatus Accumulibacter proximus</name>
    <dbReference type="NCBI Taxonomy" id="2954385"/>
    <lineage>
        <taxon>Bacteria</taxon>
        <taxon>Pseudomonadati</taxon>
        <taxon>Pseudomonadota</taxon>
        <taxon>Betaproteobacteria</taxon>
        <taxon>Candidatus Accumulibacter</taxon>
    </lineage>
</organism>
<dbReference type="Proteomes" id="UP000697998">
    <property type="component" value="Unassembled WGS sequence"/>
</dbReference>
<dbReference type="EMBL" id="JADJMH010000019">
    <property type="protein sequence ID" value="MBK7676404.1"/>
    <property type="molecule type" value="Genomic_DNA"/>
</dbReference>
<dbReference type="AlphaFoldDB" id="A0A935UI48"/>
<evidence type="ECO:0000313" key="1">
    <source>
        <dbReference type="EMBL" id="MBK7676404.1"/>
    </source>
</evidence>
<comment type="caution">
    <text evidence="1">The sequence shown here is derived from an EMBL/GenBank/DDBJ whole genome shotgun (WGS) entry which is preliminary data.</text>
</comment>
<reference evidence="1 2" key="1">
    <citation type="submission" date="2020-10" db="EMBL/GenBank/DDBJ databases">
        <title>Connecting structure to function with the recovery of over 1000 high-quality activated sludge metagenome-assembled genomes encoding full-length rRNA genes using long-read sequencing.</title>
        <authorList>
            <person name="Singleton C.M."/>
            <person name="Petriglieri F."/>
            <person name="Kristensen J.M."/>
            <person name="Kirkegaard R.H."/>
            <person name="Michaelsen T.Y."/>
            <person name="Andersen M.H."/>
            <person name="Karst S.M."/>
            <person name="Dueholm M.S."/>
            <person name="Nielsen P.H."/>
            <person name="Albertsen M."/>
        </authorList>
    </citation>
    <scope>NUCLEOTIDE SEQUENCE [LARGE SCALE GENOMIC DNA]</scope>
    <source>
        <strain evidence="1">EsbW_18-Q3-R4-48_BATAC.285</strain>
    </source>
</reference>